<comment type="caution">
    <text evidence="2">The sequence shown here is derived from an EMBL/GenBank/DDBJ whole genome shotgun (WGS) entry which is preliminary data.</text>
</comment>
<evidence type="ECO:0000313" key="2">
    <source>
        <dbReference type="EMBL" id="MCU6739368.1"/>
    </source>
</evidence>
<dbReference type="Proteomes" id="UP001208364">
    <property type="component" value="Unassembled WGS sequence"/>
</dbReference>
<feature type="transmembrane region" description="Helical" evidence="1">
    <location>
        <begin position="12"/>
        <end position="31"/>
    </location>
</feature>
<name>A0ABT2SYC4_9FIRM</name>
<evidence type="ECO:0000313" key="3">
    <source>
        <dbReference type="Proteomes" id="UP001208364"/>
    </source>
</evidence>
<gene>
    <name evidence="2" type="ORF">OCV55_11920</name>
</gene>
<keyword evidence="3" id="KW-1185">Reference proteome</keyword>
<evidence type="ECO:0000256" key="1">
    <source>
        <dbReference type="SAM" id="Phobius"/>
    </source>
</evidence>
<keyword evidence="1" id="KW-1133">Transmembrane helix</keyword>
<proteinExistence type="predicted"/>
<keyword evidence="1" id="KW-0812">Transmembrane</keyword>
<accession>A0ABT2SYC4</accession>
<dbReference type="RefSeq" id="WP_147580728.1">
    <property type="nucleotide sequence ID" value="NZ_JAOQJR010000015.1"/>
</dbReference>
<protein>
    <submittedName>
        <fullName evidence="2">Uncharacterized protein</fullName>
    </submittedName>
</protein>
<keyword evidence="1" id="KW-0472">Membrane</keyword>
<sequence>MKQYVTFKIKKIYLYILLFVLVITLCGFGYYKWCASHPEINIQVSESTAGNNLKIEAPQIIYTTRHGIEMAPEIELQIVEIQFQHEGICSLLKEAYQSSDIQLDLSVKNGKTIMHYYGKATTFAGKEENYDIETKLDFAINAKIK</sequence>
<organism evidence="2 3">
    <name type="scientific">[Clostridium] ammoniilyticum</name>
    <dbReference type="NCBI Taxonomy" id="2981784"/>
    <lineage>
        <taxon>Bacteria</taxon>
        <taxon>Bacillati</taxon>
        <taxon>Bacillota</taxon>
        <taxon>Erysipelotrichia</taxon>
        <taxon>Erysipelotrichales</taxon>
        <taxon>Coprobacillaceae</taxon>
        <taxon>Faecalibacillus</taxon>
    </lineage>
</organism>
<dbReference type="EMBL" id="JAOQJR010000015">
    <property type="protein sequence ID" value="MCU6739368.1"/>
    <property type="molecule type" value="Genomic_DNA"/>
</dbReference>
<reference evidence="2 3" key="1">
    <citation type="journal article" date="2021" name="ISME Commun">
        <title>Automated analysis of genomic sequences facilitates high-throughput and comprehensive description of bacteria.</title>
        <authorList>
            <person name="Hitch T.C.A."/>
        </authorList>
    </citation>
    <scope>NUCLEOTIDE SEQUENCE [LARGE SCALE GENOMIC DNA]</scope>
    <source>
        <strain evidence="2 3">H4_15</strain>
    </source>
</reference>